<keyword evidence="4" id="KW-0804">Transcription</keyword>
<reference evidence="6 7" key="1">
    <citation type="submission" date="2015-11" db="EMBL/GenBank/DDBJ databases">
        <title>Genomic Taxonomy of the Vibrionaceae.</title>
        <authorList>
            <person name="Gomez-Gil B."/>
            <person name="Enciso-Ibarra J."/>
        </authorList>
    </citation>
    <scope>NUCLEOTIDE SEQUENCE [LARGE SCALE GENOMIC DNA]</scope>
    <source>
        <strain evidence="6 7">CAIM 912</strain>
    </source>
</reference>
<sequence length="296" mass="33172">MMSLEQIQSFLSVYETGSYSAGGRKIGKDRTTVRERVVAMEEMIGEPLFIIEGKKAKPTSLADALYKRAWNINKQALDFNQAAFAANHVQLTELVIHHHALTSIDMLADVDRAIGERFPYLKINWFQRHREESFADLEKGRAHISIMPTIGNALLKRDVGAINVGAERFAVYVGKHSPLANKEKVSVNELTTEVQLVSESAQHAHLAYINVASQQHMVSNSELLMSLLSSRGWTALSRVNAQKYVDSGEIVEVDIEELTQSYVAGFVLFYSLAFENHDVVKNVIRIVREACETHLS</sequence>
<dbReference type="Gene3D" id="1.10.10.10">
    <property type="entry name" value="Winged helix-like DNA-binding domain superfamily/Winged helix DNA-binding domain"/>
    <property type="match status" value="1"/>
</dbReference>
<keyword evidence="2" id="KW-0805">Transcription regulation</keyword>
<keyword evidence="3" id="KW-0238">DNA-binding</keyword>
<dbReference type="EMBL" id="LNTY01000032">
    <property type="protein sequence ID" value="KXF81965.1"/>
    <property type="molecule type" value="Genomic_DNA"/>
</dbReference>
<dbReference type="PANTHER" id="PTHR30126:SF91">
    <property type="entry name" value="LYSR FAMILY TRANSCRIPTIONAL REGULATOR"/>
    <property type="match status" value="1"/>
</dbReference>
<dbReference type="SUPFAM" id="SSF53850">
    <property type="entry name" value="Periplasmic binding protein-like II"/>
    <property type="match status" value="1"/>
</dbReference>
<dbReference type="SUPFAM" id="SSF46785">
    <property type="entry name" value="Winged helix' DNA-binding domain"/>
    <property type="match status" value="1"/>
</dbReference>
<dbReference type="OrthoDB" id="5858319at2"/>
<protein>
    <recommendedName>
        <fullName evidence="5">HTH lysR-type domain-containing protein</fullName>
    </recommendedName>
</protein>
<dbReference type="Pfam" id="PF00126">
    <property type="entry name" value="HTH_1"/>
    <property type="match status" value="1"/>
</dbReference>
<feature type="domain" description="HTH lysR-type" evidence="5">
    <location>
        <begin position="2"/>
        <end position="59"/>
    </location>
</feature>
<evidence type="ECO:0000256" key="1">
    <source>
        <dbReference type="ARBA" id="ARBA00009437"/>
    </source>
</evidence>
<evidence type="ECO:0000256" key="3">
    <source>
        <dbReference type="ARBA" id="ARBA00023125"/>
    </source>
</evidence>
<dbReference type="GO" id="GO:0000976">
    <property type="term" value="F:transcription cis-regulatory region binding"/>
    <property type="evidence" value="ECO:0007669"/>
    <property type="project" value="TreeGrafter"/>
</dbReference>
<dbReference type="PROSITE" id="PS50931">
    <property type="entry name" value="HTH_LYSR"/>
    <property type="match status" value="1"/>
</dbReference>
<evidence type="ECO:0000256" key="4">
    <source>
        <dbReference type="ARBA" id="ARBA00023163"/>
    </source>
</evidence>
<dbReference type="Gene3D" id="3.40.190.290">
    <property type="match status" value="1"/>
</dbReference>
<name>A0A135I937_9GAMM</name>
<dbReference type="InterPro" id="IPR005119">
    <property type="entry name" value="LysR_subst-bd"/>
</dbReference>
<dbReference type="InterPro" id="IPR036390">
    <property type="entry name" value="WH_DNA-bd_sf"/>
</dbReference>
<evidence type="ECO:0000256" key="2">
    <source>
        <dbReference type="ARBA" id="ARBA00023015"/>
    </source>
</evidence>
<dbReference type="STRING" id="294935.ATN88_18600"/>
<evidence type="ECO:0000259" key="5">
    <source>
        <dbReference type="PROSITE" id="PS50931"/>
    </source>
</evidence>
<keyword evidence="7" id="KW-1185">Reference proteome</keyword>
<accession>A0A135I937</accession>
<dbReference type="RefSeq" id="WP_067415112.1">
    <property type="nucleotide sequence ID" value="NZ_LNTY01000032.1"/>
</dbReference>
<dbReference type="InterPro" id="IPR036388">
    <property type="entry name" value="WH-like_DNA-bd_sf"/>
</dbReference>
<dbReference type="Proteomes" id="UP000070529">
    <property type="component" value="Unassembled WGS sequence"/>
</dbReference>
<comment type="similarity">
    <text evidence="1">Belongs to the LysR transcriptional regulatory family.</text>
</comment>
<dbReference type="PANTHER" id="PTHR30126">
    <property type="entry name" value="HTH-TYPE TRANSCRIPTIONAL REGULATOR"/>
    <property type="match status" value="1"/>
</dbReference>
<proteinExistence type="inferred from homology"/>
<comment type="caution">
    <text evidence="6">The sequence shown here is derived from an EMBL/GenBank/DDBJ whole genome shotgun (WGS) entry which is preliminary data.</text>
</comment>
<evidence type="ECO:0000313" key="6">
    <source>
        <dbReference type="EMBL" id="KXF81965.1"/>
    </source>
</evidence>
<dbReference type="AlphaFoldDB" id="A0A135I937"/>
<organism evidence="6 7">
    <name type="scientific">Enterovibrio coralii</name>
    <dbReference type="NCBI Taxonomy" id="294935"/>
    <lineage>
        <taxon>Bacteria</taxon>
        <taxon>Pseudomonadati</taxon>
        <taxon>Pseudomonadota</taxon>
        <taxon>Gammaproteobacteria</taxon>
        <taxon>Vibrionales</taxon>
        <taxon>Vibrionaceae</taxon>
        <taxon>Enterovibrio</taxon>
    </lineage>
</organism>
<evidence type="ECO:0000313" key="7">
    <source>
        <dbReference type="Proteomes" id="UP000070529"/>
    </source>
</evidence>
<gene>
    <name evidence="6" type="ORF">ATN88_18600</name>
</gene>
<dbReference type="InterPro" id="IPR000847">
    <property type="entry name" value="LysR_HTH_N"/>
</dbReference>
<dbReference type="Pfam" id="PF03466">
    <property type="entry name" value="LysR_substrate"/>
    <property type="match status" value="1"/>
</dbReference>
<dbReference type="GO" id="GO:0003700">
    <property type="term" value="F:DNA-binding transcription factor activity"/>
    <property type="evidence" value="ECO:0007669"/>
    <property type="project" value="InterPro"/>
</dbReference>